<evidence type="ECO:0008006" key="3">
    <source>
        <dbReference type="Google" id="ProtNLM"/>
    </source>
</evidence>
<accession>A0ABV5KXX3</accession>
<keyword evidence="2" id="KW-1185">Reference proteome</keyword>
<dbReference type="RefSeq" id="WP_377500946.1">
    <property type="nucleotide sequence ID" value="NZ_JBHMDO010000047.1"/>
</dbReference>
<gene>
    <name evidence="1" type="ORF">ACFFSY_29440</name>
</gene>
<dbReference type="Proteomes" id="UP001589747">
    <property type="component" value="Unassembled WGS sequence"/>
</dbReference>
<protein>
    <recommendedName>
        <fullName evidence="3">YD repeat-containing protein</fullName>
    </recommendedName>
</protein>
<organism evidence="1 2">
    <name type="scientific">Paenibacillus aurantiacus</name>
    <dbReference type="NCBI Taxonomy" id="1936118"/>
    <lineage>
        <taxon>Bacteria</taxon>
        <taxon>Bacillati</taxon>
        <taxon>Bacillota</taxon>
        <taxon>Bacilli</taxon>
        <taxon>Bacillales</taxon>
        <taxon>Paenibacillaceae</taxon>
        <taxon>Paenibacillus</taxon>
    </lineage>
</organism>
<name>A0ABV5KXX3_9BACL</name>
<evidence type="ECO:0000313" key="2">
    <source>
        <dbReference type="Proteomes" id="UP001589747"/>
    </source>
</evidence>
<comment type="caution">
    <text evidence="1">The sequence shown here is derived from an EMBL/GenBank/DDBJ whole genome shotgun (WGS) entry which is preliminary data.</text>
</comment>
<evidence type="ECO:0000313" key="1">
    <source>
        <dbReference type="EMBL" id="MFB9330087.1"/>
    </source>
</evidence>
<dbReference type="EMBL" id="JBHMDO010000047">
    <property type="protein sequence ID" value="MFB9330087.1"/>
    <property type="molecule type" value="Genomic_DNA"/>
</dbReference>
<proteinExistence type="predicted"/>
<reference evidence="1 2" key="1">
    <citation type="submission" date="2024-09" db="EMBL/GenBank/DDBJ databases">
        <authorList>
            <person name="Sun Q."/>
            <person name="Mori K."/>
        </authorList>
    </citation>
    <scope>NUCLEOTIDE SEQUENCE [LARGE SCALE GENOMIC DNA]</scope>
    <source>
        <strain evidence="1 2">TISTR 2452</strain>
    </source>
</reference>
<sequence length="270" mass="29277">MTYIRTIWNDRIVENPLTYYMRDNGGSNTNLLPPFTEWEFNHPSFNAVIDPQDDYKLTASPSASFRWVQVKVQVTPNTVYTLSTQERYGYIAVFNESITASLPGAAYRASGNITFNSGEHSVVFVLFGNSGDGPGAYYITHPQLEQGSAATIFGPRKHYKLSPAPGTTTQAGTPINAANLNKLEIGVEEAHAMLLGLDTDSATNTYNTNGQLSQTVEKKGTTTVRTSTFTYNLTDGSLATYAISGNGVTVTTTYSYNGDGSLAGHTKSFT</sequence>